<dbReference type="Gene3D" id="3.40.1390.10">
    <property type="entry name" value="MurE/MurF, N-terminal domain"/>
    <property type="match status" value="1"/>
</dbReference>
<name>A0A1Z2XM45_9FIRM</name>
<evidence type="ECO:0000256" key="4">
    <source>
        <dbReference type="ARBA" id="ARBA00022741"/>
    </source>
</evidence>
<dbReference type="InterPro" id="IPR004101">
    <property type="entry name" value="Mur_ligase_C"/>
</dbReference>
<dbReference type="GO" id="GO:0005524">
    <property type="term" value="F:ATP binding"/>
    <property type="evidence" value="ECO:0007669"/>
    <property type="project" value="UniProtKB-UniRule"/>
</dbReference>
<keyword evidence="6 10" id="KW-0133">Cell shape</keyword>
<dbReference type="EMBL" id="CP065321">
    <property type="protein sequence ID" value="QQR28799.1"/>
    <property type="molecule type" value="Genomic_DNA"/>
</dbReference>
<evidence type="ECO:0000256" key="3">
    <source>
        <dbReference type="ARBA" id="ARBA00022618"/>
    </source>
</evidence>
<dbReference type="InterPro" id="IPR036565">
    <property type="entry name" value="Mur-like_cat_sf"/>
</dbReference>
<dbReference type="InterPro" id="IPR051046">
    <property type="entry name" value="MurCDEF_CellWall_CoF430Synth"/>
</dbReference>
<dbReference type="GO" id="GO:0005737">
    <property type="term" value="C:cytoplasm"/>
    <property type="evidence" value="ECO:0007669"/>
    <property type="project" value="UniProtKB-SubCell"/>
</dbReference>
<accession>A0A1Z2XM45</accession>
<dbReference type="AlphaFoldDB" id="A0A1Z2XM45"/>
<evidence type="ECO:0000256" key="11">
    <source>
        <dbReference type="RuleBase" id="RU004136"/>
    </source>
</evidence>
<dbReference type="SUPFAM" id="SSF53623">
    <property type="entry name" value="MurD-like peptide ligases, catalytic domain"/>
    <property type="match status" value="1"/>
</dbReference>
<dbReference type="Gene3D" id="3.40.1190.10">
    <property type="entry name" value="Mur-like, catalytic domain"/>
    <property type="match status" value="1"/>
</dbReference>
<proteinExistence type="inferred from homology"/>
<feature type="domain" description="Mur ligase central" evidence="14">
    <location>
        <begin position="106"/>
        <end position="293"/>
    </location>
</feature>
<keyword evidence="17" id="KW-1185">Reference proteome</keyword>
<dbReference type="SUPFAM" id="SSF63418">
    <property type="entry name" value="MurE/MurF N-terminal domain"/>
    <property type="match status" value="1"/>
</dbReference>
<evidence type="ECO:0000259" key="12">
    <source>
        <dbReference type="Pfam" id="PF01225"/>
    </source>
</evidence>
<evidence type="ECO:0000313" key="16">
    <source>
        <dbReference type="EMBL" id="QQR28799.1"/>
    </source>
</evidence>
<keyword evidence="8 10" id="KW-0131">Cell cycle</keyword>
<evidence type="ECO:0000313" key="15">
    <source>
        <dbReference type="EMBL" id="ASB39509.1"/>
    </source>
</evidence>
<dbReference type="SUPFAM" id="SSF53244">
    <property type="entry name" value="MurD-like peptide ligases, peptide-binding domain"/>
    <property type="match status" value="1"/>
</dbReference>
<evidence type="ECO:0000259" key="14">
    <source>
        <dbReference type="Pfam" id="PF08245"/>
    </source>
</evidence>
<dbReference type="RefSeq" id="WP_066536410.1">
    <property type="nucleotide sequence ID" value="NZ_CP021422.1"/>
</dbReference>
<comment type="similarity">
    <text evidence="10">Belongs to the MurCDEF family. MurF subfamily.</text>
</comment>
<keyword evidence="5 10" id="KW-0067">ATP-binding</keyword>
<dbReference type="InterPro" id="IPR005863">
    <property type="entry name" value="UDP-N-AcMur_synth"/>
</dbReference>
<dbReference type="GO" id="GO:0071555">
    <property type="term" value="P:cell wall organization"/>
    <property type="evidence" value="ECO:0007669"/>
    <property type="project" value="UniProtKB-KW"/>
</dbReference>
<evidence type="ECO:0000256" key="9">
    <source>
        <dbReference type="ARBA" id="ARBA00023316"/>
    </source>
</evidence>
<evidence type="ECO:0000256" key="8">
    <source>
        <dbReference type="ARBA" id="ARBA00023306"/>
    </source>
</evidence>
<dbReference type="InterPro" id="IPR035911">
    <property type="entry name" value="MurE/MurF_N"/>
</dbReference>
<feature type="domain" description="Mur ligase C-terminal" evidence="13">
    <location>
        <begin position="317"/>
        <end position="435"/>
    </location>
</feature>
<keyword evidence="3 10" id="KW-0132">Cell division</keyword>
<dbReference type="InterPro" id="IPR013221">
    <property type="entry name" value="Mur_ligase_cen"/>
</dbReference>
<dbReference type="Pfam" id="PF08245">
    <property type="entry name" value="Mur_ligase_M"/>
    <property type="match status" value="1"/>
</dbReference>
<feature type="binding site" evidence="10">
    <location>
        <begin position="108"/>
        <end position="114"/>
    </location>
    <ligand>
        <name>ATP</name>
        <dbReference type="ChEBI" id="CHEBI:30616"/>
    </ligand>
</feature>
<dbReference type="GO" id="GO:0009252">
    <property type="term" value="P:peptidoglycan biosynthetic process"/>
    <property type="evidence" value="ECO:0007669"/>
    <property type="project" value="UniProtKB-UniRule"/>
</dbReference>
<comment type="function">
    <text evidence="10 11">Involved in cell wall formation. Catalyzes the final step in the synthesis of UDP-N-acetylmuramoyl-pentapeptide, the precursor of murein.</text>
</comment>
<keyword evidence="2 10" id="KW-0436">Ligase</keyword>
<dbReference type="GO" id="GO:0051301">
    <property type="term" value="P:cell division"/>
    <property type="evidence" value="ECO:0007669"/>
    <property type="project" value="UniProtKB-KW"/>
</dbReference>
<reference evidence="17" key="2">
    <citation type="submission" date="2017-05" db="EMBL/GenBank/DDBJ databases">
        <title>Improved OligoMM genomes.</title>
        <authorList>
            <person name="Garzetti D."/>
        </authorList>
    </citation>
    <scope>NUCLEOTIDE SEQUENCE [LARGE SCALE GENOMIC DNA]</scope>
    <source>
        <strain evidence="17">KB18</strain>
    </source>
</reference>
<keyword evidence="4 10" id="KW-0547">Nucleotide-binding</keyword>
<evidence type="ECO:0000256" key="6">
    <source>
        <dbReference type="ARBA" id="ARBA00022960"/>
    </source>
</evidence>
<dbReference type="InterPro" id="IPR036615">
    <property type="entry name" value="Mur_ligase_C_dom_sf"/>
</dbReference>
<dbReference type="PANTHER" id="PTHR43024">
    <property type="entry name" value="UDP-N-ACETYLMURAMOYL-TRIPEPTIDE--D-ALANYL-D-ALANINE LIGASE"/>
    <property type="match status" value="1"/>
</dbReference>
<organism evidence="16 18">
    <name type="scientific">Acutalibacter muris</name>
    <dbReference type="NCBI Taxonomy" id="1796620"/>
    <lineage>
        <taxon>Bacteria</taxon>
        <taxon>Bacillati</taxon>
        <taxon>Bacillota</taxon>
        <taxon>Clostridia</taxon>
        <taxon>Eubacteriales</taxon>
        <taxon>Acutalibacteraceae</taxon>
        <taxon>Acutalibacter</taxon>
    </lineage>
</organism>
<comment type="catalytic activity">
    <reaction evidence="10 11">
        <text>D-alanyl-D-alanine + UDP-N-acetyl-alpha-D-muramoyl-L-alanyl-gamma-D-glutamyl-meso-2,6-diaminopimelate + ATP = UDP-N-acetyl-alpha-D-muramoyl-L-alanyl-gamma-D-glutamyl-meso-2,6-diaminopimeloyl-D-alanyl-D-alanine + ADP + phosphate + H(+)</text>
        <dbReference type="Rhea" id="RHEA:28374"/>
        <dbReference type="ChEBI" id="CHEBI:15378"/>
        <dbReference type="ChEBI" id="CHEBI:30616"/>
        <dbReference type="ChEBI" id="CHEBI:43474"/>
        <dbReference type="ChEBI" id="CHEBI:57822"/>
        <dbReference type="ChEBI" id="CHEBI:61386"/>
        <dbReference type="ChEBI" id="CHEBI:83905"/>
        <dbReference type="ChEBI" id="CHEBI:456216"/>
        <dbReference type="EC" id="6.3.2.10"/>
    </reaction>
</comment>
<dbReference type="InterPro" id="IPR000713">
    <property type="entry name" value="Mur_ligase_N"/>
</dbReference>
<evidence type="ECO:0000256" key="2">
    <source>
        <dbReference type="ARBA" id="ARBA00022598"/>
    </source>
</evidence>
<keyword evidence="1 10" id="KW-0963">Cytoplasm</keyword>
<dbReference type="Proteomes" id="UP000196710">
    <property type="component" value="Chromosome"/>
</dbReference>
<protein>
    <recommendedName>
        <fullName evidence="10 11">UDP-N-acetylmuramoyl-tripeptide--D-alanyl-D-alanine ligase</fullName>
        <ecNumber evidence="10 11">6.3.2.10</ecNumber>
    </recommendedName>
    <alternativeName>
        <fullName evidence="10">D-alanyl-D-alanine-adding enzyme</fullName>
    </alternativeName>
</protein>
<keyword evidence="9 10" id="KW-0961">Cell wall biogenesis/degradation</keyword>
<dbReference type="Proteomes" id="UP000596035">
    <property type="component" value="Chromosome"/>
</dbReference>
<dbReference type="EMBL" id="CP021422">
    <property type="protein sequence ID" value="ASB39509.1"/>
    <property type="molecule type" value="Genomic_DNA"/>
</dbReference>
<comment type="subcellular location">
    <subcellularLocation>
        <location evidence="10 11">Cytoplasm</location>
    </subcellularLocation>
</comment>
<evidence type="ECO:0000256" key="1">
    <source>
        <dbReference type="ARBA" id="ARBA00022490"/>
    </source>
</evidence>
<dbReference type="Pfam" id="PF01225">
    <property type="entry name" value="Mur_ligase"/>
    <property type="match status" value="1"/>
</dbReference>
<dbReference type="NCBIfam" id="TIGR01143">
    <property type="entry name" value="murF"/>
    <property type="match status" value="1"/>
</dbReference>
<evidence type="ECO:0000256" key="7">
    <source>
        <dbReference type="ARBA" id="ARBA00022984"/>
    </source>
</evidence>
<dbReference type="Gene3D" id="3.90.190.20">
    <property type="entry name" value="Mur ligase, C-terminal domain"/>
    <property type="match status" value="1"/>
</dbReference>
<evidence type="ECO:0000313" key="17">
    <source>
        <dbReference type="Proteomes" id="UP000196710"/>
    </source>
</evidence>
<sequence length="452" mass="47873">MKLTLFEIAGLAGGRILRGDPGAVVTNFFTDSRCAGPGLMFVPIRGENNDGHDFIGSAFRNGAAASFTDHPMEAEGPLVLVEDCRAALQRAAEKYRERFSLPILGITGSVGKTTAKEMAALAIGAGHKVWKTPGNANSQVGVPITVCGLEPEHTAAVVEMGVSMPGEMERIARVVKPTCGIITTIGTSHIEFMKTRENIMAEKVKLADYLKSDAPLFVSGDNDLLSSLDSGGRYRIVTFGLSEGCMWRGTDLETDSGGQSFLCRTPDGRTQSVRLPAPGSHMACDALAALAAADWLGVPLPDAARALAGYIPPKMRQVISQEGGVLLIDDSYNASPDSMRSALGLLAGQEISGQRFAVLAGMRELGDYTQQGHLETGAYAKELGIDTLIAVGELGEIIAEGYGPGAICAKDNAQAWELLRELLRPGDAVLVKGSRGMKTEGIVEKIKENHIC</sequence>
<dbReference type="PANTHER" id="PTHR43024:SF1">
    <property type="entry name" value="UDP-N-ACETYLMURAMOYL-TRIPEPTIDE--D-ALANYL-D-ALANINE LIGASE"/>
    <property type="match status" value="1"/>
</dbReference>
<dbReference type="EC" id="6.3.2.10" evidence="10 11"/>
<gene>
    <name evidence="10" type="primary">murF</name>
    <name evidence="15" type="ORF">ADH66_01850</name>
    <name evidence="16" type="ORF">I5Q82_11880</name>
</gene>
<reference evidence="16 18" key="3">
    <citation type="submission" date="2020-11" db="EMBL/GenBank/DDBJ databases">
        <title>Closed and high quality bacterial genomes of the OMM12 community.</title>
        <authorList>
            <person name="Marbouty M."/>
            <person name="Lamy-Besnier Q."/>
            <person name="Debarbieux L."/>
            <person name="Koszul R."/>
        </authorList>
    </citation>
    <scope>NUCLEOTIDE SEQUENCE [LARGE SCALE GENOMIC DNA]</scope>
    <source>
        <strain evidence="16 18">KB18</strain>
    </source>
</reference>
<dbReference type="HAMAP" id="MF_02019">
    <property type="entry name" value="MurF"/>
    <property type="match status" value="1"/>
</dbReference>
<dbReference type="Pfam" id="PF02875">
    <property type="entry name" value="Mur_ligase_C"/>
    <property type="match status" value="1"/>
</dbReference>
<evidence type="ECO:0000256" key="5">
    <source>
        <dbReference type="ARBA" id="ARBA00022840"/>
    </source>
</evidence>
<evidence type="ECO:0000259" key="13">
    <source>
        <dbReference type="Pfam" id="PF02875"/>
    </source>
</evidence>
<reference evidence="15" key="1">
    <citation type="journal article" date="2017" name="Genome Announc.">
        <title>High-Quality Whole-Genome Sequences of the Oligo-Mouse-Microbiota Bacterial Community.</title>
        <authorList>
            <person name="Garzetti D."/>
            <person name="Brugiroux S."/>
            <person name="Bunk B."/>
            <person name="Pukall R."/>
            <person name="McCoy K.D."/>
            <person name="Macpherson A.J."/>
            <person name="Stecher B."/>
        </authorList>
    </citation>
    <scope>NUCLEOTIDE SEQUENCE</scope>
    <source>
        <strain evidence="15">KB18</strain>
    </source>
</reference>
<evidence type="ECO:0000256" key="10">
    <source>
        <dbReference type="HAMAP-Rule" id="MF_02019"/>
    </source>
</evidence>
<dbReference type="GO" id="GO:0047480">
    <property type="term" value="F:UDP-N-acetylmuramoyl-tripeptide-D-alanyl-D-alanine ligase activity"/>
    <property type="evidence" value="ECO:0007669"/>
    <property type="project" value="UniProtKB-UniRule"/>
</dbReference>
<evidence type="ECO:0000313" key="18">
    <source>
        <dbReference type="Proteomes" id="UP000596035"/>
    </source>
</evidence>
<feature type="domain" description="Mur ligase N-terminal catalytic" evidence="12">
    <location>
        <begin position="29"/>
        <end position="94"/>
    </location>
</feature>
<dbReference type="GO" id="GO:0008360">
    <property type="term" value="P:regulation of cell shape"/>
    <property type="evidence" value="ECO:0007669"/>
    <property type="project" value="UniProtKB-KW"/>
</dbReference>
<keyword evidence="7 10" id="KW-0573">Peptidoglycan synthesis</keyword>
<comment type="pathway">
    <text evidence="10 11">Cell wall biogenesis; peptidoglycan biosynthesis.</text>
</comment>
<dbReference type="KEGG" id="amur:ADH66_01850"/>